<gene>
    <name evidence="1" type="ORF">COY93_01920</name>
</gene>
<protein>
    <submittedName>
        <fullName evidence="1">Uncharacterized protein</fullName>
    </submittedName>
</protein>
<sequence length="120" mass="14220">MTRFIAYKDTFQFSLLDSPKSIQSLTLYLIYKELGDKEAEGNEKEFGELTEEIRQAQDNGTLLEVYKKKNPFTWSEIEREGNESIYGLYGFLKATDHLNKNPDERERIMEELKRLDNEER</sequence>
<organism evidence="1 2">
    <name type="scientific">Candidatus Uhrbacteria bacterium CG_4_10_14_0_8_um_filter_58_22</name>
    <dbReference type="NCBI Taxonomy" id="1975029"/>
    <lineage>
        <taxon>Bacteria</taxon>
        <taxon>Candidatus Uhriibacteriota</taxon>
    </lineage>
</organism>
<comment type="caution">
    <text evidence="1">The sequence shown here is derived from an EMBL/GenBank/DDBJ whole genome shotgun (WGS) entry which is preliminary data.</text>
</comment>
<proteinExistence type="predicted"/>
<evidence type="ECO:0000313" key="1">
    <source>
        <dbReference type="EMBL" id="PIY62877.1"/>
    </source>
</evidence>
<reference evidence="2" key="1">
    <citation type="submission" date="2017-09" db="EMBL/GenBank/DDBJ databases">
        <title>Depth-based differentiation of microbial function through sediment-hosted aquifers and enrichment of novel symbionts in the deep terrestrial subsurface.</title>
        <authorList>
            <person name="Probst A.J."/>
            <person name="Ladd B."/>
            <person name="Jarett J.K."/>
            <person name="Geller-Mcgrath D.E."/>
            <person name="Sieber C.M.K."/>
            <person name="Emerson J.B."/>
            <person name="Anantharaman K."/>
            <person name="Thomas B.C."/>
            <person name="Malmstrom R."/>
            <person name="Stieglmeier M."/>
            <person name="Klingl A."/>
            <person name="Woyke T."/>
            <person name="Ryan C.M."/>
            <person name="Banfield J.F."/>
        </authorList>
    </citation>
    <scope>NUCLEOTIDE SEQUENCE [LARGE SCALE GENOMIC DNA]</scope>
</reference>
<dbReference type="Proteomes" id="UP000230973">
    <property type="component" value="Unassembled WGS sequence"/>
</dbReference>
<name>A0A2M7QA92_9BACT</name>
<dbReference type="EMBL" id="PFLC01000025">
    <property type="protein sequence ID" value="PIY62877.1"/>
    <property type="molecule type" value="Genomic_DNA"/>
</dbReference>
<dbReference type="AlphaFoldDB" id="A0A2M7QA92"/>
<evidence type="ECO:0000313" key="2">
    <source>
        <dbReference type="Proteomes" id="UP000230973"/>
    </source>
</evidence>
<accession>A0A2M7QA92</accession>